<evidence type="ECO:0000313" key="1">
    <source>
        <dbReference type="EMBL" id="SDY65735.1"/>
    </source>
</evidence>
<evidence type="ECO:0000313" key="2">
    <source>
        <dbReference type="Proteomes" id="UP000199632"/>
    </source>
</evidence>
<dbReference type="RefSeq" id="WP_143049636.1">
    <property type="nucleotide sequence ID" value="NZ_BOND01000015.1"/>
</dbReference>
<dbReference type="STRING" id="137265.SAMN05421684_0856"/>
<protein>
    <submittedName>
        <fullName evidence="1">Uncharacterized protein</fullName>
    </submittedName>
</protein>
<accession>A0A1H3LPF8</accession>
<reference evidence="2" key="1">
    <citation type="submission" date="2016-10" db="EMBL/GenBank/DDBJ databases">
        <authorList>
            <person name="Varghese N."/>
            <person name="Submissions S."/>
        </authorList>
    </citation>
    <scope>NUCLEOTIDE SEQUENCE [LARGE SCALE GENOMIC DNA]</scope>
    <source>
        <strain evidence="2">DSM 44718</strain>
    </source>
</reference>
<dbReference type="Proteomes" id="UP000199632">
    <property type="component" value="Unassembled WGS sequence"/>
</dbReference>
<name>A0A1H3LPF8_9ACTN</name>
<dbReference type="PROSITE" id="PS51318">
    <property type="entry name" value="TAT"/>
    <property type="match status" value="1"/>
</dbReference>
<organism evidence="1 2">
    <name type="scientific">Asanoa ishikariensis</name>
    <dbReference type="NCBI Taxonomy" id="137265"/>
    <lineage>
        <taxon>Bacteria</taxon>
        <taxon>Bacillati</taxon>
        <taxon>Actinomycetota</taxon>
        <taxon>Actinomycetes</taxon>
        <taxon>Micromonosporales</taxon>
        <taxon>Micromonosporaceae</taxon>
        <taxon>Asanoa</taxon>
    </lineage>
</organism>
<dbReference type="AlphaFoldDB" id="A0A1H3LPF8"/>
<dbReference type="EMBL" id="FNQB01000001">
    <property type="protein sequence ID" value="SDY65735.1"/>
    <property type="molecule type" value="Genomic_DNA"/>
</dbReference>
<proteinExistence type="predicted"/>
<keyword evidence="2" id="KW-1185">Reference proteome</keyword>
<sequence>MSSSRSAGRRAFLKRGGAVAAGAVTGAVVVGGPAKAAPGDEVILGAATSAGTETTTLQPSQPQEQTLLLENTNGPALRLAATPESAFPDVYQSPPGTVLVDGVGDMWNRSADGLQWGWVWSTAWAQTSVSIDPVRVLDTRTAQGRTAIVSNRSALDSAGRLRGGQSIVVSLDAYVSNGQALKGNLAAVDTTGGGYLTMWGSGPRPTASSLNWWAKDQVISAFVFVALGADDGGRNVVAIYSNTTTHVLLDVTSLVVAHPSQVKVGDQPAALPGLAARRTAAAPEIH</sequence>
<dbReference type="InterPro" id="IPR006311">
    <property type="entry name" value="TAT_signal"/>
</dbReference>
<dbReference type="OrthoDB" id="3402930at2"/>
<gene>
    <name evidence="1" type="ORF">SAMN05421684_0856</name>
</gene>